<dbReference type="Pfam" id="PF08234">
    <property type="entry name" value="Spindle_Spc25"/>
    <property type="match status" value="1"/>
</dbReference>
<dbReference type="InterPro" id="IPR013255">
    <property type="entry name" value="Spc25_C"/>
</dbReference>
<sequence length="227" mass="26728">MADVVSQIDVQLRQEMVEAQKEVARWTTEQKQVADTEARSGQRMLDEDKENLLRAHEELSAIHGADETLSQRAKEDSQRIEELRRELQRLTAIQATLPPEEQQLSRQLEQQRLLLQERERAFQQNNLQNEQKLSELQKGGSMYKKWLGLEFERVEDERLRIVFTHVDPQAPTRAFTFYVYVDSSDRYHVVKCEPEVHDVQSLVDALNTSNDFSAFVRNMRKRFQQLV</sequence>
<evidence type="ECO:0000256" key="7">
    <source>
        <dbReference type="ARBA" id="ARBA00023306"/>
    </source>
</evidence>
<dbReference type="GO" id="GO:0007059">
    <property type="term" value="P:chromosome segregation"/>
    <property type="evidence" value="ECO:0007669"/>
    <property type="project" value="InterPro"/>
</dbReference>
<dbReference type="GO" id="GO:0051301">
    <property type="term" value="P:cell division"/>
    <property type="evidence" value="ECO:0007669"/>
    <property type="project" value="UniProtKB-UniRule"/>
</dbReference>
<comment type="similarity">
    <text evidence="2 9">Belongs to the SPC25 family.</text>
</comment>
<evidence type="ECO:0000313" key="12">
    <source>
        <dbReference type="EMBL" id="CAD8469322.1"/>
    </source>
</evidence>
<keyword evidence="3 9" id="KW-0158">Chromosome</keyword>
<proteinExistence type="inferred from homology"/>
<keyword evidence="7 9" id="KW-0131">Cell cycle</keyword>
<keyword evidence="9" id="KW-0995">Kinetochore</keyword>
<gene>
    <name evidence="12" type="ORF">PANT1444_LOCUS1578</name>
</gene>
<feature type="domain" description="Chromosome segregation protein Spc25 C-terminal" evidence="11">
    <location>
        <begin position="154"/>
        <end position="224"/>
    </location>
</feature>
<keyword evidence="6 10" id="KW-0175">Coiled coil</keyword>
<evidence type="ECO:0000256" key="3">
    <source>
        <dbReference type="ARBA" id="ARBA00022454"/>
    </source>
</evidence>
<evidence type="ECO:0000256" key="5">
    <source>
        <dbReference type="ARBA" id="ARBA00022776"/>
    </source>
</evidence>
<evidence type="ECO:0000256" key="6">
    <source>
        <dbReference type="ARBA" id="ARBA00023054"/>
    </source>
</evidence>
<evidence type="ECO:0000256" key="9">
    <source>
        <dbReference type="RuleBase" id="RU367150"/>
    </source>
</evidence>
<dbReference type="GO" id="GO:0031262">
    <property type="term" value="C:Ndc80 complex"/>
    <property type="evidence" value="ECO:0007669"/>
    <property type="project" value="InterPro"/>
</dbReference>
<evidence type="ECO:0000256" key="10">
    <source>
        <dbReference type="SAM" id="Coils"/>
    </source>
</evidence>
<dbReference type="CDD" id="cd23784">
    <property type="entry name" value="RWD_Spc25"/>
    <property type="match status" value="1"/>
</dbReference>
<keyword evidence="5 9" id="KW-0498">Mitosis</keyword>
<dbReference type="InterPro" id="IPR045143">
    <property type="entry name" value="Spc25"/>
</dbReference>
<evidence type="ECO:0000256" key="8">
    <source>
        <dbReference type="ARBA" id="ARBA00023328"/>
    </source>
</evidence>
<accession>A0A7S0HCM2</accession>
<dbReference type="AlphaFoldDB" id="A0A7S0HCM2"/>
<comment type="function">
    <text evidence="9">Acts as a component of the essential kinetochore-associated NDC80 complex, which is required for chromosome segregation and spindle checkpoint activity.</text>
</comment>
<evidence type="ECO:0000256" key="4">
    <source>
        <dbReference type="ARBA" id="ARBA00022618"/>
    </source>
</evidence>
<comment type="subcellular location">
    <subcellularLocation>
        <location evidence="1">Chromosome</location>
        <location evidence="1">Centromere</location>
    </subcellularLocation>
    <subcellularLocation>
        <location evidence="9">Nucleus</location>
    </subcellularLocation>
    <subcellularLocation>
        <location evidence="9">Chromosome</location>
        <location evidence="9">Centromere</location>
        <location evidence="9">Kinetochore</location>
    </subcellularLocation>
</comment>
<dbReference type="EMBL" id="HBEP01002787">
    <property type="protein sequence ID" value="CAD8469322.1"/>
    <property type="molecule type" value="Transcribed_RNA"/>
</dbReference>
<comment type="subunit">
    <text evidence="9">Component of the NDC80 complex.</text>
</comment>
<keyword evidence="8 9" id="KW-0137">Centromere</keyword>
<feature type="coiled-coil region" evidence="10">
    <location>
        <begin position="66"/>
        <end position="121"/>
    </location>
</feature>
<protein>
    <recommendedName>
        <fullName evidence="9">Kinetochore protein SPC25</fullName>
    </recommendedName>
</protein>
<dbReference type="Gene3D" id="3.30.457.50">
    <property type="entry name" value="Chromosome segregation protein Spc25"/>
    <property type="match status" value="1"/>
</dbReference>
<dbReference type="PANTHER" id="PTHR14281:SF0">
    <property type="entry name" value="KINETOCHORE PROTEIN SPC25"/>
    <property type="match status" value="1"/>
</dbReference>
<evidence type="ECO:0000259" key="11">
    <source>
        <dbReference type="Pfam" id="PF08234"/>
    </source>
</evidence>
<organism evidence="12">
    <name type="scientific">Phaeocystis antarctica</name>
    <dbReference type="NCBI Taxonomy" id="33657"/>
    <lineage>
        <taxon>Eukaryota</taxon>
        <taxon>Haptista</taxon>
        <taxon>Haptophyta</taxon>
        <taxon>Prymnesiophyceae</taxon>
        <taxon>Phaeocystales</taxon>
        <taxon>Phaeocystaceae</taxon>
        <taxon>Phaeocystis</taxon>
    </lineage>
</organism>
<evidence type="ECO:0000256" key="1">
    <source>
        <dbReference type="ARBA" id="ARBA00004584"/>
    </source>
</evidence>
<keyword evidence="4 9" id="KW-0132">Cell division</keyword>
<reference evidence="12" key="1">
    <citation type="submission" date="2021-01" db="EMBL/GenBank/DDBJ databases">
        <authorList>
            <person name="Corre E."/>
            <person name="Pelletier E."/>
            <person name="Niang G."/>
            <person name="Scheremetjew M."/>
            <person name="Finn R."/>
            <person name="Kale V."/>
            <person name="Holt S."/>
            <person name="Cochrane G."/>
            <person name="Meng A."/>
            <person name="Brown T."/>
            <person name="Cohen L."/>
        </authorList>
    </citation>
    <scope>NUCLEOTIDE SEQUENCE</scope>
    <source>
        <strain evidence="12">CCMP1374</strain>
    </source>
</reference>
<evidence type="ECO:0000256" key="2">
    <source>
        <dbReference type="ARBA" id="ARBA00006379"/>
    </source>
</evidence>
<dbReference type="PANTHER" id="PTHR14281">
    <property type="entry name" value="KINETOCHORE PROTEIN SPC25-RELATED"/>
    <property type="match status" value="1"/>
</dbReference>
<dbReference type="FunFam" id="3.30.457.50:FF:000001">
    <property type="entry name" value="Probable kinetochore protein spc25"/>
    <property type="match status" value="1"/>
</dbReference>
<dbReference type="GO" id="GO:0005634">
    <property type="term" value="C:nucleus"/>
    <property type="evidence" value="ECO:0007669"/>
    <property type="project" value="UniProtKB-SubCell"/>
</dbReference>
<keyword evidence="9" id="KW-0539">Nucleus</keyword>
<name>A0A7S0HCM2_9EUKA</name>